<dbReference type="GO" id="GO:0007059">
    <property type="term" value="P:chromosome segregation"/>
    <property type="evidence" value="ECO:0007669"/>
    <property type="project" value="TreeGrafter"/>
</dbReference>
<feature type="region of interest" description="Disordered" evidence="1">
    <location>
        <begin position="1"/>
        <end position="33"/>
    </location>
</feature>
<sequence length="163" mass="17970">MSQQNVNTPASESKESSVLKTKTVRRPARAKSDKAAAEAVEQALEKIEIEMIPLSRLDVSPLNVRRKVYVQSRIESLATTIKNVGLLHNLIAHDMDEGMLGVACGGRRLTALQLLIAQGVYQGSVALTAARRQTLRCLFFRQPEDKIALQGTVRHRPDARTAL</sequence>
<dbReference type="InterPro" id="IPR036086">
    <property type="entry name" value="ParB/Sulfiredoxin_sf"/>
</dbReference>
<dbReference type="InterPro" id="IPR050336">
    <property type="entry name" value="Chromosome_partition/occlusion"/>
</dbReference>
<dbReference type="EMBL" id="JTJJ01000089">
    <property type="protein sequence ID" value="KHJ66260.1"/>
    <property type="molecule type" value="Genomic_DNA"/>
</dbReference>
<evidence type="ECO:0000313" key="4">
    <source>
        <dbReference type="Proteomes" id="UP000030853"/>
    </source>
</evidence>
<dbReference type="Pfam" id="PF02195">
    <property type="entry name" value="ParB_N"/>
    <property type="match status" value="1"/>
</dbReference>
<dbReference type="GO" id="GO:0005694">
    <property type="term" value="C:chromosome"/>
    <property type="evidence" value="ECO:0007669"/>
    <property type="project" value="TreeGrafter"/>
</dbReference>
<protein>
    <recommendedName>
        <fullName evidence="2">ParB-like N-terminal domain-containing protein</fullName>
    </recommendedName>
</protein>
<evidence type="ECO:0000313" key="3">
    <source>
        <dbReference type="EMBL" id="KHJ66260.1"/>
    </source>
</evidence>
<organism evidence="3 4">
    <name type="scientific">Pantoea rodasii</name>
    <dbReference type="NCBI Taxonomy" id="1076549"/>
    <lineage>
        <taxon>Bacteria</taxon>
        <taxon>Pseudomonadati</taxon>
        <taxon>Pseudomonadota</taxon>
        <taxon>Gammaproteobacteria</taxon>
        <taxon>Enterobacterales</taxon>
        <taxon>Erwiniaceae</taxon>
        <taxon>Pantoea</taxon>
    </lineage>
</organism>
<evidence type="ECO:0000256" key="1">
    <source>
        <dbReference type="SAM" id="MobiDB-lite"/>
    </source>
</evidence>
<dbReference type="InterPro" id="IPR003115">
    <property type="entry name" value="ParB_N"/>
</dbReference>
<dbReference type="PANTHER" id="PTHR33375">
    <property type="entry name" value="CHROMOSOME-PARTITIONING PROTEIN PARB-RELATED"/>
    <property type="match status" value="1"/>
</dbReference>
<feature type="domain" description="ParB-like N-terminal" evidence="2">
    <location>
        <begin position="48"/>
        <end position="117"/>
    </location>
</feature>
<accession>A0A0B1R5A1</accession>
<dbReference type="Gene3D" id="3.90.1530.30">
    <property type="match status" value="1"/>
</dbReference>
<dbReference type="SUPFAM" id="SSF110849">
    <property type="entry name" value="ParB/Sulfiredoxin"/>
    <property type="match status" value="1"/>
</dbReference>
<reference evidence="3 4" key="1">
    <citation type="submission" date="2014-11" db="EMBL/GenBank/DDBJ databases">
        <title>Genome sequencing of Pantoea rodasii ND03.</title>
        <authorList>
            <person name="Muhamad Yunos N.Y."/>
            <person name="Chan K.-G."/>
        </authorList>
    </citation>
    <scope>NUCLEOTIDE SEQUENCE [LARGE SCALE GENOMIC DNA]</scope>
    <source>
        <strain evidence="3 4">ND03</strain>
    </source>
</reference>
<evidence type="ECO:0000259" key="2">
    <source>
        <dbReference type="Pfam" id="PF02195"/>
    </source>
</evidence>
<dbReference type="AlphaFoldDB" id="A0A0B1R5A1"/>
<proteinExistence type="predicted"/>
<feature type="non-terminal residue" evidence="3">
    <location>
        <position position="163"/>
    </location>
</feature>
<dbReference type="PANTHER" id="PTHR33375:SF7">
    <property type="entry name" value="CHROMOSOME 2-PARTITIONING PROTEIN PARB-RELATED"/>
    <property type="match status" value="1"/>
</dbReference>
<comment type="caution">
    <text evidence="3">The sequence shown here is derived from an EMBL/GenBank/DDBJ whole genome shotgun (WGS) entry which is preliminary data.</text>
</comment>
<feature type="compositionally biased region" description="Polar residues" evidence="1">
    <location>
        <begin position="1"/>
        <end position="11"/>
    </location>
</feature>
<gene>
    <name evidence="3" type="ORF">QU24_20495</name>
</gene>
<dbReference type="RefSeq" id="WP_039334933.1">
    <property type="nucleotide sequence ID" value="NZ_JTJJ01000089.1"/>
</dbReference>
<dbReference type="Proteomes" id="UP000030853">
    <property type="component" value="Unassembled WGS sequence"/>
</dbReference>
<name>A0A0B1R5A1_9GAMM</name>